<dbReference type="Gene3D" id="1.25.10.90">
    <property type="match status" value="1"/>
</dbReference>
<name>A0A6J7JYT5_9ZZZZ</name>
<protein>
    <submittedName>
        <fullName evidence="2">Unannotated protein</fullName>
    </submittedName>
</protein>
<evidence type="ECO:0000313" key="2">
    <source>
        <dbReference type="EMBL" id="CAB4948177.1"/>
    </source>
</evidence>
<sequence length="86" mass="9485">MSAASELKALANPKRAYELQRFFKTAKGQYGEGDNFLGLTVPQVRKIATAYKGLSFTELSPLLSSKIHEFRLCGLIIPNCKCFADA</sequence>
<proteinExistence type="predicted"/>
<reference evidence="2" key="1">
    <citation type="submission" date="2020-05" db="EMBL/GenBank/DDBJ databases">
        <authorList>
            <person name="Chiriac C."/>
            <person name="Salcher M."/>
            <person name="Ghai R."/>
            <person name="Kavagutti S V."/>
        </authorList>
    </citation>
    <scope>NUCLEOTIDE SEQUENCE</scope>
</reference>
<evidence type="ECO:0000313" key="1">
    <source>
        <dbReference type="EMBL" id="CAB4728425.1"/>
    </source>
</evidence>
<dbReference type="SUPFAM" id="SSF48371">
    <property type="entry name" value="ARM repeat"/>
    <property type="match status" value="1"/>
</dbReference>
<organism evidence="2">
    <name type="scientific">freshwater metagenome</name>
    <dbReference type="NCBI Taxonomy" id="449393"/>
    <lineage>
        <taxon>unclassified sequences</taxon>
        <taxon>metagenomes</taxon>
        <taxon>ecological metagenomes</taxon>
    </lineage>
</organism>
<dbReference type="Pfam" id="PF08713">
    <property type="entry name" value="DNA_alkylation"/>
    <property type="match status" value="1"/>
</dbReference>
<dbReference type="InterPro" id="IPR016024">
    <property type="entry name" value="ARM-type_fold"/>
</dbReference>
<dbReference type="EMBL" id="CAEZYS010000009">
    <property type="protein sequence ID" value="CAB4728425.1"/>
    <property type="molecule type" value="Genomic_DNA"/>
</dbReference>
<gene>
    <name evidence="1" type="ORF">UFOPK2782_00155</name>
    <name evidence="2" type="ORF">UFOPK3828_00223</name>
</gene>
<dbReference type="InterPro" id="IPR014825">
    <property type="entry name" value="DNA_alkylation"/>
</dbReference>
<dbReference type="EMBL" id="CAFBNP010000021">
    <property type="protein sequence ID" value="CAB4948177.1"/>
    <property type="molecule type" value="Genomic_DNA"/>
</dbReference>
<accession>A0A6J7JYT5</accession>
<dbReference type="AlphaFoldDB" id="A0A6J7JYT5"/>